<protein>
    <submittedName>
        <fullName evidence="5">Site-specific integrase</fullName>
    </submittedName>
</protein>
<dbReference type="KEGG" id="dpf:ON006_03080"/>
<dbReference type="InterPro" id="IPR050090">
    <property type="entry name" value="Tyrosine_recombinase_XerCD"/>
</dbReference>
<dbReference type="InterPro" id="IPR013762">
    <property type="entry name" value="Integrase-like_cat_sf"/>
</dbReference>
<keyword evidence="6" id="KW-1185">Reference proteome</keyword>
<dbReference type="Proteomes" id="UP001164653">
    <property type="component" value="Chromosome"/>
</dbReference>
<dbReference type="Gene3D" id="1.10.150.130">
    <property type="match status" value="1"/>
</dbReference>
<feature type="domain" description="Tyr recombinase" evidence="4">
    <location>
        <begin position="112"/>
        <end position="296"/>
    </location>
</feature>
<dbReference type="RefSeq" id="WP_244823647.1">
    <property type="nucleotide sequence ID" value="NZ_CP112998.1"/>
</dbReference>
<dbReference type="InterPro" id="IPR002104">
    <property type="entry name" value="Integrase_catalytic"/>
</dbReference>
<dbReference type="GO" id="GO:0003677">
    <property type="term" value="F:DNA binding"/>
    <property type="evidence" value="ECO:0007669"/>
    <property type="project" value="UniProtKB-KW"/>
</dbReference>
<proteinExistence type="inferred from homology"/>
<keyword evidence="3" id="KW-0233">DNA recombination</keyword>
<name>A0A9E8NDE6_9BACT</name>
<dbReference type="AlphaFoldDB" id="A0A9E8NDE6"/>
<evidence type="ECO:0000256" key="3">
    <source>
        <dbReference type="ARBA" id="ARBA00023172"/>
    </source>
</evidence>
<evidence type="ECO:0000313" key="5">
    <source>
        <dbReference type="EMBL" id="WAC12951.1"/>
    </source>
</evidence>
<dbReference type="InterPro" id="IPR010998">
    <property type="entry name" value="Integrase_recombinase_N"/>
</dbReference>
<dbReference type="InterPro" id="IPR025269">
    <property type="entry name" value="SAM-like_dom"/>
</dbReference>
<comment type="similarity">
    <text evidence="1">Belongs to the 'phage' integrase family.</text>
</comment>
<dbReference type="Gene3D" id="1.10.443.10">
    <property type="entry name" value="Intergrase catalytic core"/>
    <property type="match status" value="1"/>
</dbReference>
<dbReference type="Pfam" id="PF00589">
    <property type="entry name" value="Phage_integrase"/>
    <property type="match status" value="1"/>
</dbReference>
<sequence length="298" mass="34884">MILEIFKEHNDEMQALIGKDFARSTYNRYEAAFRNVKEFLFFKYKVSDVSLDKLDYSLISAYAFYLKGKRNISHNTTMKYLVYFKKIVLICVKSGWIVRDPFFAFSMAKQEVDRRPLDDTELGAIVEKKFPNERLRKVRDIFVFCCYTGLSYVDVQKLKRSELIDGIDGRKWLSIKRQKTDTPSKIPLLPIPLKILECYSEHIQCINQDRLLPVLTNQRMNSYLKEIADVCGIERNITFHLARHTFATTVTLSNNVPIESVSKMLGHKDLRTTQHYAKIVDKKVSNDMEALRKRLETI</sequence>
<evidence type="ECO:0000313" key="6">
    <source>
        <dbReference type="Proteomes" id="UP001164653"/>
    </source>
</evidence>
<dbReference type="PANTHER" id="PTHR30349">
    <property type="entry name" value="PHAGE INTEGRASE-RELATED"/>
    <property type="match status" value="1"/>
</dbReference>
<organism evidence="5 6">
    <name type="scientific">Dyadobacter pollutisoli</name>
    <dbReference type="NCBI Taxonomy" id="2910158"/>
    <lineage>
        <taxon>Bacteria</taxon>
        <taxon>Pseudomonadati</taxon>
        <taxon>Bacteroidota</taxon>
        <taxon>Cytophagia</taxon>
        <taxon>Cytophagales</taxon>
        <taxon>Spirosomataceae</taxon>
        <taxon>Dyadobacter</taxon>
    </lineage>
</organism>
<dbReference type="PROSITE" id="PS51898">
    <property type="entry name" value="TYR_RECOMBINASE"/>
    <property type="match status" value="1"/>
</dbReference>
<evidence type="ECO:0000259" key="4">
    <source>
        <dbReference type="PROSITE" id="PS51898"/>
    </source>
</evidence>
<dbReference type="GO" id="GO:0006310">
    <property type="term" value="P:DNA recombination"/>
    <property type="evidence" value="ECO:0007669"/>
    <property type="project" value="UniProtKB-KW"/>
</dbReference>
<reference evidence="5" key="1">
    <citation type="submission" date="2022-11" db="EMBL/GenBank/DDBJ databases">
        <title>Dyadobacter pollutisoli sp. nov., isolated from plastic dumped soil.</title>
        <authorList>
            <person name="Kim J.M."/>
            <person name="Kim K.R."/>
            <person name="Lee J.K."/>
            <person name="Hao L."/>
            <person name="Jeon C.O."/>
        </authorList>
    </citation>
    <scope>NUCLEOTIDE SEQUENCE</scope>
    <source>
        <strain evidence="5">U1</strain>
    </source>
</reference>
<dbReference type="PANTHER" id="PTHR30349:SF64">
    <property type="entry name" value="PROPHAGE INTEGRASE INTD-RELATED"/>
    <property type="match status" value="1"/>
</dbReference>
<dbReference type="SUPFAM" id="SSF56349">
    <property type="entry name" value="DNA breaking-rejoining enzymes"/>
    <property type="match status" value="1"/>
</dbReference>
<keyword evidence="2" id="KW-0238">DNA-binding</keyword>
<gene>
    <name evidence="5" type="ORF">ON006_03080</name>
</gene>
<evidence type="ECO:0000256" key="2">
    <source>
        <dbReference type="ARBA" id="ARBA00023125"/>
    </source>
</evidence>
<dbReference type="CDD" id="cd01185">
    <property type="entry name" value="INTN1_C_like"/>
    <property type="match status" value="1"/>
</dbReference>
<dbReference type="Pfam" id="PF13102">
    <property type="entry name" value="Phage_int_SAM_5"/>
    <property type="match status" value="1"/>
</dbReference>
<dbReference type="EMBL" id="CP112998">
    <property type="protein sequence ID" value="WAC12951.1"/>
    <property type="molecule type" value="Genomic_DNA"/>
</dbReference>
<accession>A0A9E8NDE6</accession>
<dbReference type="GO" id="GO:0015074">
    <property type="term" value="P:DNA integration"/>
    <property type="evidence" value="ECO:0007669"/>
    <property type="project" value="InterPro"/>
</dbReference>
<evidence type="ECO:0000256" key="1">
    <source>
        <dbReference type="ARBA" id="ARBA00008857"/>
    </source>
</evidence>
<dbReference type="InterPro" id="IPR011010">
    <property type="entry name" value="DNA_brk_join_enz"/>
</dbReference>